<dbReference type="GO" id="GO:0034204">
    <property type="term" value="P:lipid translocation"/>
    <property type="evidence" value="ECO:0007669"/>
    <property type="project" value="TreeGrafter"/>
</dbReference>
<dbReference type="PRINTS" id="PR01806">
    <property type="entry name" value="VIRFACTRMVIN"/>
</dbReference>
<dbReference type="PANTHER" id="PTHR47019">
    <property type="entry name" value="LIPID II FLIPPASE MURJ"/>
    <property type="match status" value="1"/>
</dbReference>
<dbReference type="Proteomes" id="UP000176480">
    <property type="component" value="Unassembled WGS sequence"/>
</dbReference>
<keyword evidence="7 8" id="KW-0472">Membrane</keyword>
<dbReference type="HAMAP" id="MF_02078">
    <property type="entry name" value="MurJ_MviN"/>
    <property type="match status" value="1"/>
</dbReference>
<feature type="transmembrane region" description="Helical" evidence="8">
    <location>
        <begin position="169"/>
        <end position="190"/>
    </location>
</feature>
<proteinExistence type="inferred from homology"/>
<dbReference type="GO" id="GO:0071555">
    <property type="term" value="P:cell wall organization"/>
    <property type="evidence" value="ECO:0007669"/>
    <property type="project" value="UniProtKB-UniRule"/>
</dbReference>
<feature type="transmembrane region" description="Helical" evidence="8">
    <location>
        <begin position="96"/>
        <end position="119"/>
    </location>
</feature>
<evidence type="ECO:0000256" key="4">
    <source>
        <dbReference type="ARBA" id="ARBA00022960"/>
    </source>
</evidence>
<feature type="transmembrane region" description="Helical" evidence="8">
    <location>
        <begin position="65"/>
        <end position="84"/>
    </location>
</feature>
<keyword evidence="4 8" id="KW-0133">Cell shape</keyword>
<sequence length="542" mass="61669">MNRLINRTKDFVFAQQTSILSSTLILSGMIILSRIAGFFRFRILAGYYTKEELDVLFAAFRLPDLVFEILITGALSTTFIPFFIKFAQNEEEQSRVISSIINIISLILLGAVIILTLFLPYLIPILTPGFSPEKSRLVVYFSQILLLGQLPFLVLGNFLTGISQAKKSFLIPAIVPVLYNLSAIVSTVLFNQKLHLMAPLWGFVFGSIIFFVLQLPVLYFANFKYRLIINHVRETYQFFRTAVPRVFTVVVSQIDATIDLTLATLLGSGSYTVLYLAQRLQLLPVSIIGVAFGQASLPYLSEIYQKKKLPELQKIIEDSILNMLYLVVPVASFFIFARTPIVRLFFGGEKFDWEATVTTAITLSAFSCSLPFHSIYYFLTRCFYAVFDTKTPFYISLFSVSLNSILSIVMIVFLKWPVWSMAASFSLSITLNVSLLLIMLYKKIGGYNIRHLFWETTKIAVATFNASVIAYFMLRVFDGLIFDTTRTINVFLLLVFCGTVYLGLYMFLTWVFGIQEMYFITKMVLKVRGQKQKTTEVFQGVE</sequence>
<feature type="transmembrane region" description="Helical" evidence="8">
    <location>
        <begin position="196"/>
        <end position="221"/>
    </location>
</feature>
<feature type="transmembrane region" description="Helical" evidence="8">
    <location>
        <begin position="282"/>
        <end position="300"/>
    </location>
</feature>
<keyword evidence="5 8" id="KW-0573">Peptidoglycan synthesis</keyword>
<gene>
    <name evidence="8" type="primary">murJ</name>
    <name evidence="10" type="ORF">A2966_01025</name>
</gene>
<name>A0A1F7J7M0_9BACT</name>
<feature type="transmembrane region" description="Helical" evidence="8">
    <location>
        <begin position="391"/>
        <end position="413"/>
    </location>
</feature>
<evidence type="ECO:0000256" key="5">
    <source>
        <dbReference type="ARBA" id="ARBA00022984"/>
    </source>
</evidence>
<dbReference type="PIRSF" id="PIRSF002869">
    <property type="entry name" value="MviN"/>
    <property type="match status" value="1"/>
</dbReference>
<dbReference type="CDD" id="cd13123">
    <property type="entry name" value="MATE_MurJ_like"/>
    <property type="match status" value="1"/>
</dbReference>
<feature type="transmembrane region" description="Helical" evidence="8">
    <location>
        <begin position="139"/>
        <end position="162"/>
    </location>
</feature>
<comment type="similarity">
    <text evidence="8 9">Belongs to the MurJ/MviN family.</text>
</comment>
<keyword evidence="6 8" id="KW-1133">Transmembrane helix</keyword>
<dbReference type="InterPro" id="IPR004268">
    <property type="entry name" value="MurJ"/>
</dbReference>
<organism evidence="10 11">
    <name type="scientific">Candidatus Roizmanbacteria bacterium RIFCSPLOWO2_01_FULL_41_22</name>
    <dbReference type="NCBI Taxonomy" id="1802067"/>
    <lineage>
        <taxon>Bacteria</taxon>
        <taxon>Candidatus Roizmaniibacteriota</taxon>
    </lineage>
</organism>
<reference evidence="10 11" key="1">
    <citation type="journal article" date="2016" name="Nat. Commun.">
        <title>Thousands of microbial genomes shed light on interconnected biogeochemical processes in an aquifer system.</title>
        <authorList>
            <person name="Anantharaman K."/>
            <person name="Brown C.T."/>
            <person name="Hug L.A."/>
            <person name="Sharon I."/>
            <person name="Castelle C.J."/>
            <person name="Probst A.J."/>
            <person name="Thomas B.C."/>
            <person name="Singh A."/>
            <person name="Wilkins M.J."/>
            <person name="Karaoz U."/>
            <person name="Brodie E.L."/>
            <person name="Williams K.H."/>
            <person name="Hubbard S.S."/>
            <person name="Banfield J.F."/>
        </authorList>
    </citation>
    <scope>NUCLEOTIDE SEQUENCE [LARGE SCALE GENOMIC DNA]</scope>
</reference>
<dbReference type="GO" id="GO:0008360">
    <property type="term" value="P:regulation of cell shape"/>
    <property type="evidence" value="ECO:0007669"/>
    <property type="project" value="UniProtKB-UniRule"/>
</dbReference>
<dbReference type="GO" id="GO:0009252">
    <property type="term" value="P:peptidoglycan biosynthetic process"/>
    <property type="evidence" value="ECO:0007669"/>
    <property type="project" value="UniProtKB-UniRule"/>
</dbReference>
<feature type="transmembrane region" description="Helical" evidence="8">
    <location>
        <begin position="242"/>
        <end position="262"/>
    </location>
</feature>
<comment type="function">
    <text evidence="8 9">Involved in peptidoglycan biosynthesis. Transports lipid-linked peptidoglycan precursors from the inner to the outer leaflet of the cytoplasmic membrane.</text>
</comment>
<dbReference type="UniPathway" id="UPA00219"/>
<evidence type="ECO:0000256" key="2">
    <source>
        <dbReference type="ARBA" id="ARBA00022475"/>
    </source>
</evidence>
<keyword evidence="8 9" id="KW-0961">Cell wall biogenesis/degradation</keyword>
<dbReference type="NCBIfam" id="TIGR01695">
    <property type="entry name" value="murJ_mviN"/>
    <property type="match status" value="1"/>
</dbReference>
<feature type="transmembrane region" description="Helical" evidence="8">
    <location>
        <begin position="357"/>
        <end position="379"/>
    </location>
</feature>
<evidence type="ECO:0000256" key="3">
    <source>
        <dbReference type="ARBA" id="ARBA00022692"/>
    </source>
</evidence>
<dbReference type="Pfam" id="PF03023">
    <property type="entry name" value="MurJ"/>
    <property type="match status" value="1"/>
</dbReference>
<dbReference type="AlphaFoldDB" id="A0A1F7J7M0"/>
<feature type="transmembrane region" description="Helical" evidence="8">
    <location>
        <begin position="452"/>
        <end position="474"/>
    </location>
</feature>
<evidence type="ECO:0000256" key="1">
    <source>
        <dbReference type="ARBA" id="ARBA00004651"/>
    </source>
</evidence>
<keyword evidence="3 8" id="KW-0812">Transmembrane</keyword>
<dbReference type="PANTHER" id="PTHR47019:SF1">
    <property type="entry name" value="LIPID II FLIPPASE MURJ"/>
    <property type="match status" value="1"/>
</dbReference>
<comment type="subcellular location">
    <subcellularLocation>
        <location evidence="1 8">Cell membrane</location>
        <topology evidence="1 8">Multi-pass membrane protein</topology>
    </subcellularLocation>
</comment>
<keyword evidence="8 9" id="KW-0813">Transport</keyword>
<evidence type="ECO:0000256" key="9">
    <source>
        <dbReference type="PIRNR" id="PIRNR002869"/>
    </source>
</evidence>
<feature type="transmembrane region" description="Helical" evidence="8">
    <location>
        <begin position="490"/>
        <end position="513"/>
    </location>
</feature>
<feature type="transmembrane region" description="Helical" evidence="8">
    <location>
        <begin position="320"/>
        <end position="337"/>
    </location>
</feature>
<comment type="caution">
    <text evidence="10">The sequence shown here is derived from an EMBL/GenBank/DDBJ whole genome shotgun (WGS) entry which is preliminary data.</text>
</comment>
<dbReference type="EMBL" id="MGAR01000023">
    <property type="protein sequence ID" value="OGK51610.1"/>
    <property type="molecule type" value="Genomic_DNA"/>
</dbReference>
<protein>
    <recommendedName>
        <fullName evidence="8">Probable lipid II flippase MurJ</fullName>
    </recommendedName>
</protein>
<accession>A0A1F7J7M0</accession>
<evidence type="ECO:0000256" key="8">
    <source>
        <dbReference type="HAMAP-Rule" id="MF_02078"/>
    </source>
</evidence>
<feature type="transmembrane region" description="Helical" evidence="8">
    <location>
        <begin position="419"/>
        <end position="440"/>
    </location>
</feature>
<evidence type="ECO:0000256" key="7">
    <source>
        <dbReference type="ARBA" id="ARBA00023136"/>
    </source>
</evidence>
<feature type="transmembrane region" description="Helical" evidence="8">
    <location>
        <begin position="20"/>
        <end position="45"/>
    </location>
</feature>
<evidence type="ECO:0000256" key="6">
    <source>
        <dbReference type="ARBA" id="ARBA00022989"/>
    </source>
</evidence>
<dbReference type="STRING" id="1802067.A2966_01025"/>
<comment type="pathway">
    <text evidence="8">Cell wall biogenesis; peptidoglycan biosynthesis.</text>
</comment>
<dbReference type="GO" id="GO:0005886">
    <property type="term" value="C:plasma membrane"/>
    <property type="evidence" value="ECO:0007669"/>
    <property type="project" value="UniProtKB-SubCell"/>
</dbReference>
<dbReference type="GO" id="GO:0015648">
    <property type="term" value="F:lipid-linked peptidoglycan transporter activity"/>
    <property type="evidence" value="ECO:0007669"/>
    <property type="project" value="UniProtKB-UniRule"/>
</dbReference>
<evidence type="ECO:0000313" key="11">
    <source>
        <dbReference type="Proteomes" id="UP000176480"/>
    </source>
</evidence>
<dbReference type="InterPro" id="IPR051050">
    <property type="entry name" value="Lipid_II_flippase_MurJ/MviN"/>
</dbReference>
<evidence type="ECO:0000313" key="10">
    <source>
        <dbReference type="EMBL" id="OGK51610.1"/>
    </source>
</evidence>
<keyword evidence="2 8" id="KW-1003">Cell membrane</keyword>